<sequence length="186" mass="20668">VDFQTGFTDGQYTLGGRPLVERAVENTARMLKVARAANVPVATCYTAYSSGRDAPYWKIPTVVEEFHHGHPCTDLEPRIYDPDYDVVFCKTGPSIFFQTAITQFFIKERVDTVIIAGCNTSGCIRASVIDAFSFGFRVAVPEDCVGDVEEGPHKSNLLDVGRRYADVVNLDEVMDYLETVRGRNEA</sequence>
<protein>
    <recommendedName>
        <fullName evidence="2">Isochorismatase-like domain-containing protein</fullName>
    </recommendedName>
</protein>
<dbReference type="Pfam" id="PF00857">
    <property type="entry name" value="Isochorismatase"/>
    <property type="match status" value="1"/>
</dbReference>
<proteinExistence type="predicted"/>
<evidence type="ECO:0000256" key="1">
    <source>
        <dbReference type="ARBA" id="ARBA00022801"/>
    </source>
</evidence>
<dbReference type="InterPro" id="IPR036380">
    <property type="entry name" value="Isochorismatase-like_sf"/>
</dbReference>
<accession>A0A382FE54</accession>
<dbReference type="Gene3D" id="3.40.50.850">
    <property type="entry name" value="Isochorismatase-like"/>
    <property type="match status" value="1"/>
</dbReference>
<organism evidence="3">
    <name type="scientific">marine metagenome</name>
    <dbReference type="NCBI Taxonomy" id="408172"/>
    <lineage>
        <taxon>unclassified sequences</taxon>
        <taxon>metagenomes</taxon>
        <taxon>ecological metagenomes</taxon>
    </lineage>
</organism>
<dbReference type="AlphaFoldDB" id="A0A382FE54"/>
<dbReference type="InterPro" id="IPR050272">
    <property type="entry name" value="Isochorismatase-like_hydrls"/>
</dbReference>
<keyword evidence="1" id="KW-0378">Hydrolase</keyword>
<dbReference type="SUPFAM" id="SSF52499">
    <property type="entry name" value="Isochorismatase-like hydrolases"/>
    <property type="match status" value="1"/>
</dbReference>
<dbReference type="InterPro" id="IPR000868">
    <property type="entry name" value="Isochorismatase-like_dom"/>
</dbReference>
<dbReference type="GO" id="GO:0016787">
    <property type="term" value="F:hydrolase activity"/>
    <property type="evidence" value="ECO:0007669"/>
    <property type="project" value="UniProtKB-KW"/>
</dbReference>
<evidence type="ECO:0000313" key="3">
    <source>
        <dbReference type="EMBL" id="SVB61378.1"/>
    </source>
</evidence>
<dbReference type="PANTHER" id="PTHR43540:SF1">
    <property type="entry name" value="ISOCHORISMATASE HYDROLASE"/>
    <property type="match status" value="1"/>
</dbReference>
<name>A0A382FE54_9ZZZZ</name>
<evidence type="ECO:0000259" key="2">
    <source>
        <dbReference type="Pfam" id="PF00857"/>
    </source>
</evidence>
<dbReference type="PANTHER" id="PTHR43540">
    <property type="entry name" value="PEROXYUREIDOACRYLATE/UREIDOACRYLATE AMIDOHYDROLASE-RELATED"/>
    <property type="match status" value="1"/>
</dbReference>
<dbReference type="EMBL" id="UINC01049508">
    <property type="protein sequence ID" value="SVB61378.1"/>
    <property type="molecule type" value="Genomic_DNA"/>
</dbReference>
<reference evidence="3" key="1">
    <citation type="submission" date="2018-05" db="EMBL/GenBank/DDBJ databases">
        <authorList>
            <person name="Lanie J.A."/>
            <person name="Ng W.-L."/>
            <person name="Kazmierczak K.M."/>
            <person name="Andrzejewski T.M."/>
            <person name="Davidsen T.M."/>
            <person name="Wayne K.J."/>
            <person name="Tettelin H."/>
            <person name="Glass J.I."/>
            <person name="Rusch D."/>
            <person name="Podicherti R."/>
            <person name="Tsui H.-C.T."/>
            <person name="Winkler M.E."/>
        </authorList>
    </citation>
    <scope>NUCLEOTIDE SEQUENCE</scope>
</reference>
<gene>
    <name evidence="3" type="ORF">METZ01_LOCUS214232</name>
</gene>
<feature type="non-terminal residue" evidence="3">
    <location>
        <position position="1"/>
    </location>
</feature>
<feature type="domain" description="Isochorismatase-like" evidence="2">
    <location>
        <begin position="1"/>
        <end position="170"/>
    </location>
</feature>